<evidence type="ECO:0000313" key="2">
    <source>
        <dbReference type="Proteomes" id="UP001175271"/>
    </source>
</evidence>
<reference evidence="1" key="1">
    <citation type="submission" date="2023-06" db="EMBL/GenBank/DDBJ databases">
        <title>Genomic analysis of the entomopathogenic nematode Steinernema hermaphroditum.</title>
        <authorList>
            <person name="Schwarz E.M."/>
            <person name="Heppert J.K."/>
            <person name="Baniya A."/>
            <person name="Schwartz H.T."/>
            <person name="Tan C.-H."/>
            <person name="Antoshechkin I."/>
            <person name="Sternberg P.W."/>
            <person name="Goodrich-Blair H."/>
            <person name="Dillman A.R."/>
        </authorList>
    </citation>
    <scope>NUCLEOTIDE SEQUENCE</scope>
    <source>
        <strain evidence="1">PS9179</strain>
        <tissue evidence="1">Whole animal</tissue>
    </source>
</reference>
<dbReference type="Proteomes" id="UP001175271">
    <property type="component" value="Unassembled WGS sequence"/>
</dbReference>
<organism evidence="1 2">
    <name type="scientific">Steinernema hermaphroditum</name>
    <dbReference type="NCBI Taxonomy" id="289476"/>
    <lineage>
        <taxon>Eukaryota</taxon>
        <taxon>Metazoa</taxon>
        <taxon>Ecdysozoa</taxon>
        <taxon>Nematoda</taxon>
        <taxon>Chromadorea</taxon>
        <taxon>Rhabditida</taxon>
        <taxon>Tylenchina</taxon>
        <taxon>Panagrolaimomorpha</taxon>
        <taxon>Strongyloidoidea</taxon>
        <taxon>Steinernematidae</taxon>
        <taxon>Steinernema</taxon>
    </lineage>
</organism>
<evidence type="ECO:0000313" key="1">
    <source>
        <dbReference type="EMBL" id="KAK0423634.1"/>
    </source>
</evidence>
<name>A0AA39M7S4_9BILA</name>
<proteinExistence type="predicted"/>
<sequence length="336" mass="38452">MLKRSKASYYVIIGCLDSLKISECFVVISIREPPSILHIFLCNGGRKPRRPRNAEKKVDQCKGLVNGATGVLIAICQVLYYLDDIRSQFTDEHPRIRRTASGTMYHLNEILHGREESVQRLRASLPEALHIGQKNVAETMRVLCDDYFNDMLTIYFIHNLIKCRKCFCGEVRSHPETVSVIQMDTAQLQITNGSATFDAMLEQFRCTTTLCDTCCSPRMRIKEIDVCDWLGYYIMLEILRDNGKPALTGMNATDGVLMFGYRWKPLAMIEHIPDSRNSSRGHYVVWLRNRDGRGSLILDDMAQPKLVPRIKQGLEGYAVIVFERGRDDRGHIIRQC</sequence>
<comment type="caution">
    <text evidence="1">The sequence shown here is derived from an EMBL/GenBank/DDBJ whole genome shotgun (WGS) entry which is preliminary data.</text>
</comment>
<dbReference type="AlphaFoldDB" id="A0AA39M7S4"/>
<dbReference type="EMBL" id="JAUCMV010000001">
    <property type="protein sequence ID" value="KAK0423634.1"/>
    <property type="molecule type" value="Genomic_DNA"/>
</dbReference>
<gene>
    <name evidence="1" type="ORF">QR680_008245</name>
</gene>
<accession>A0AA39M7S4</accession>
<keyword evidence="2" id="KW-1185">Reference proteome</keyword>
<protein>
    <submittedName>
        <fullName evidence="1">Uncharacterized protein</fullName>
    </submittedName>
</protein>